<dbReference type="Gene3D" id="2.60.40.10">
    <property type="entry name" value="Immunoglobulins"/>
    <property type="match status" value="4"/>
</dbReference>
<keyword evidence="8" id="KW-0675">Receptor</keyword>
<evidence type="ECO:0000256" key="2">
    <source>
        <dbReference type="ARBA" id="ARBA00008921"/>
    </source>
</evidence>
<dbReference type="InterPro" id="IPR003961">
    <property type="entry name" value="FN3_dom"/>
</dbReference>
<protein>
    <recommendedName>
        <fullName evidence="11">Fibronectin type-III domain-containing protein</fullName>
    </recommendedName>
</protein>
<dbReference type="PANTHER" id="PTHR48423">
    <property type="entry name" value="INTERLEUKIN-27 RECEPTOR SUBUNIT ALPHA"/>
    <property type="match status" value="1"/>
</dbReference>
<reference evidence="12 13" key="1">
    <citation type="submission" date="2024-09" db="EMBL/GenBank/DDBJ databases">
        <title>A chromosome-level genome assembly of Gray's grenadier anchovy, Coilia grayii.</title>
        <authorList>
            <person name="Fu Z."/>
        </authorList>
    </citation>
    <scope>NUCLEOTIDE SEQUENCE [LARGE SCALE GENOMIC DNA]</scope>
    <source>
        <strain evidence="12">G4</strain>
        <tissue evidence="12">Muscle</tissue>
    </source>
</reference>
<sequence length="601" mass="66713">MEVSLPSCTMLLILCVTSIVHCVGCLDLSCEGRLTVHPGPVVERGSSVDVLCQINQCSANPQNSPLTVTLNNQPLRPLEHNCSSARFHISRLTELLSSLLCLAGSHVVCGLDLMSGYQPAKATQFRCFTQMRSSTVNCSWATGRETHRPTNYSVVFSSVNGNKLFTCQEPSCSFITIPRTGLNNSTEYKVHVIAQNDLGTSTSDLFAFSVRDVVIPNTPSITAVNFTHIGGSRFLLTWTSSESSECVWHTVRLGRERIWEGNSTQRNGCSVSVEGLRPLTVYHIALQVCVYAPKLRCSLWSEPVGAVTPGIAPDAPPDAWRAVGEERHGIWNVTVFWKPMNSQDFRPLHYEVSYWQDGQRIQTLCPANVSEVQLQLPYEVKKLNLTLITSAGSSPPASLSLTHTAIAAPVLTVSTRKEDTLFLSWSFQTQSEVTGFPLGSVIQWQCKNSQVQWKRLPREYNSTYIRGLTPGYRYDVSLHAETSRGLSKPAFVQVYSQERKPLSGPKAFIHSSDSKHILLQWGELTPEEQRGFITHYTIYIRKHGTGNFKRMLQVDGSSPREQRLKTLDTDFDLSVSAWNTAGEGPRGDHVTYSKLSSLNGP</sequence>
<evidence type="ECO:0000256" key="4">
    <source>
        <dbReference type="ARBA" id="ARBA00022729"/>
    </source>
</evidence>
<evidence type="ECO:0000259" key="11">
    <source>
        <dbReference type="PROSITE" id="PS50853"/>
    </source>
</evidence>
<evidence type="ECO:0000256" key="5">
    <source>
        <dbReference type="ARBA" id="ARBA00022737"/>
    </source>
</evidence>
<keyword evidence="4 10" id="KW-0732">Signal</keyword>
<dbReference type="PROSITE" id="PS50853">
    <property type="entry name" value="FN3"/>
    <property type="match status" value="3"/>
</dbReference>
<keyword evidence="7" id="KW-0472">Membrane</keyword>
<evidence type="ECO:0000256" key="1">
    <source>
        <dbReference type="ARBA" id="ARBA00004479"/>
    </source>
</evidence>
<dbReference type="PANTHER" id="PTHR48423:SF2">
    <property type="entry name" value="INTERLEUKIN-12 RECEPTOR SUBUNIT BETA-2"/>
    <property type="match status" value="1"/>
</dbReference>
<feature type="domain" description="Fibronectin type-III" evidence="11">
    <location>
        <begin position="405"/>
        <end position="500"/>
    </location>
</feature>
<comment type="subcellular location">
    <subcellularLocation>
        <location evidence="1">Membrane</location>
        <topology evidence="1">Single-pass type I membrane protein</topology>
    </subcellularLocation>
</comment>
<dbReference type="SUPFAM" id="SSF49265">
    <property type="entry name" value="Fibronectin type III"/>
    <property type="match status" value="3"/>
</dbReference>
<feature type="chain" id="PRO_5044815876" description="Fibronectin type-III domain-containing protein" evidence="10">
    <location>
        <begin position="26"/>
        <end position="601"/>
    </location>
</feature>
<evidence type="ECO:0000313" key="12">
    <source>
        <dbReference type="EMBL" id="KAL2089749.1"/>
    </source>
</evidence>
<dbReference type="CDD" id="cd00063">
    <property type="entry name" value="FN3"/>
    <property type="match status" value="3"/>
</dbReference>
<dbReference type="InterPro" id="IPR052672">
    <property type="entry name" value="Type1_Cytokine_Rcpt_Type2"/>
</dbReference>
<dbReference type="InterPro" id="IPR036116">
    <property type="entry name" value="FN3_sf"/>
</dbReference>
<evidence type="ECO:0000256" key="8">
    <source>
        <dbReference type="ARBA" id="ARBA00023170"/>
    </source>
</evidence>
<name>A0ABD1JSB0_9TELE</name>
<comment type="similarity">
    <text evidence="2">Belongs to the type I cytokine receptor family. Type 2 subfamily.</text>
</comment>
<evidence type="ECO:0000256" key="10">
    <source>
        <dbReference type="SAM" id="SignalP"/>
    </source>
</evidence>
<proteinExistence type="inferred from homology"/>
<keyword evidence="13" id="KW-1185">Reference proteome</keyword>
<feature type="signal peptide" evidence="10">
    <location>
        <begin position="1"/>
        <end position="25"/>
    </location>
</feature>
<evidence type="ECO:0000256" key="7">
    <source>
        <dbReference type="ARBA" id="ARBA00023136"/>
    </source>
</evidence>
<dbReference type="InterPro" id="IPR013783">
    <property type="entry name" value="Ig-like_fold"/>
</dbReference>
<accession>A0ABD1JSB0</accession>
<dbReference type="Proteomes" id="UP001591681">
    <property type="component" value="Unassembled WGS sequence"/>
</dbReference>
<keyword evidence="9" id="KW-0325">Glycoprotein</keyword>
<dbReference type="Pfam" id="PF00041">
    <property type="entry name" value="fn3"/>
    <property type="match status" value="1"/>
</dbReference>
<evidence type="ECO:0000313" key="13">
    <source>
        <dbReference type="Proteomes" id="UP001591681"/>
    </source>
</evidence>
<dbReference type="EMBL" id="JBHFQA010000012">
    <property type="protein sequence ID" value="KAL2089749.1"/>
    <property type="molecule type" value="Genomic_DNA"/>
</dbReference>
<evidence type="ECO:0000256" key="6">
    <source>
        <dbReference type="ARBA" id="ARBA00022989"/>
    </source>
</evidence>
<keyword evidence="5" id="KW-0677">Repeat</keyword>
<dbReference type="SMART" id="SM00060">
    <property type="entry name" value="FN3"/>
    <property type="match status" value="4"/>
</dbReference>
<keyword evidence="6" id="KW-1133">Transmembrane helix</keyword>
<organism evidence="12 13">
    <name type="scientific">Coilia grayii</name>
    <name type="common">Gray's grenadier anchovy</name>
    <dbReference type="NCBI Taxonomy" id="363190"/>
    <lineage>
        <taxon>Eukaryota</taxon>
        <taxon>Metazoa</taxon>
        <taxon>Chordata</taxon>
        <taxon>Craniata</taxon>
        <taxon>Vertebrata</taxon>
        <taxon>Euteleostomi</taxon>
        <taxon>Actinopterygii</taxon>
        <taxon>Neopterygii</taxon>
        <taxon>Teleostei</taxon>
        <taxon>Clupei</taxon>
        <taxon>Clupeiformes</taxon>
        <taxon>Clupeoidei</taxon>
        <taxon>Engraulidae</taxon>
        <taxon>Coilinae</taxon>
        <taxon>Coilia</taxon>
    </lineage>
</organism>
<dbReference type="AlphaFoldDB" id="A0ABD1JSB0"/>
<feature type="domain" description="Fibronectin type-III" evidence="11">
    <location>
        <begin position="501"/>
        <end position="597"/>
    </location>
</feature>
<evidence type="ECO:0000256" key="3">
    <source>
        <dbReference type="ARBA" id="ARBA00022692"/>
    </source>
</evidence>
<feature type="domain" description="Fibronectin type-III" evidence="11">
    <location>
        <begin position="215"/>
        <end position="314"/>
    </location>
</feature>
<dbReference type="GO" id="GO:0005886">
    <property type="term" value="C:plasma membrane"/>
    <property type="evidence" value="ECO:0007669"/>
    <property type="project" value="UniProtKB-ARBA"/>
</dbReference>
<keyword evidence="3" id="KW-0812">Transmembrane</keyword>
<gene>
    <name evidence="12" type="ORF">ACEWY4_014437</name>
</gene>
<comment type="caution">
    <text evidence="12">The sequence shown here is derived from an EMBL/GenBank/DDBJ whole genome shotgun (WGS) entry which is preliminary data.</text>
</comment>
<evidence type="ECO:0000256" key="9">
    <source>
        <dbReference type="ARBA" id="ARBA00023180"/>
    </source>
</evidence>